<accession>A0A5C6X225</accession>
<dbReference type="EMBL" id="VOSL01000093">
    <property type="protein sequence ID" value="TXD33110.1"/>
    <property type="molecule type" value="Genomic_DNA"/>
</dbReference>
<dbReference type="Proteomes" id="UP000321046">
    <property type="component" value="Unassembled WGS sequence"/>
</dbReference>
<gene>
    <name evidence="2" type="ORF">FRC96_16065</name>
</gene>
<feature type="region of interest" description="Disordered" evidence="1">
    <location>
        <begin position="56"/>
        <end position="125"/>
    </location>
</feature>
<reference evidence="2 3" key="1">
    <citation type="submission" date="2019-08" db="EMBL/GenBank/DDBJ databases">
        <title>Bradymonadales sp. TMQ2.</title>
        <authorList>
            <person name="Liang Q."/>
        </authorList>
    </citation>
    <scope>NUCLEOTIDE SEQUENCE [LARGE SCALE GENOMIC DNA]</scope>
    <source>
        <strain evidence="2 3">TMQ2</strain>
    </source>
</reference>
<sequence>MKTSKIAPLMVLAVGLGAAGWWASAMLASVDEPREDEQGVEAPFVPEPVRVEASQRGGALHALSAGASDEGDAGGRADGGVSNSEQEVGRGGALAGLERRRQAERADDASQPEEDWSEGARAPVG</sequence>
<evidence type="ECO:0000256" key="1">
    <source>
        <dbReference type="SAM" id="MobiDB-lite"/>
    </source>
</evidence>
<dbReference type="RefSeq" id="WP_146975917.1">
    <property type="nucleotide sequence ID" value="NZ_VOSL01000093.1"/>
</dbReference>
<feature type="compositionally biased region" description="Low complexity" evidence="1">
    <location>
        <begin position="57"/>
        <end position="68"/>
    </location>
</feature>
<protein>
    <submittedName>
        <fullName evidence="2">Uncharacterized protein</fullName>
    </submittedName>
</protein>
<comment type="caution">
    <text evidence="2">The sequence shown here is derived from an EMBL/GenBank/DDBJ whole genome shotgun (WGS) entry which is preliminary data.</text>
</comment>
<dbReference type="AlphaFoldDB" id="A0A5C6X225"/>
<evidence type="ECO:0000313" key="2">
    <source>
        <dbReference type="EMBL" id="TXD33110.1"/>
    </source>
</evidence>
<feature type="non-terminal residue" evidence="2">
    <location>
        <position position="125"/>
    </location>
</feature>
<organism evidence="2 3">
    <name type="scientific">Lujinxingia vulgaris</name>
    <dbReference type="NCBI Taxonomy" id="2600176"/>
    <lineage>
        <taxon>Bacteria</taxon>
        <taxon>Deltaproteobacteria</taxon>
        <taxon>Bradymonadales</taxon>
        <taxon>Lujinxingiaceae</taxon>
        <taxon>Lujinxingia</taxon>
    </lineage>
</organism>
<proteinExistence type="predicted"/>
<evidence type="ECO:0000313" key="3">
    <source>
        <dbReference type="Proteomes" id="UP000321046"/>
    </source>
</evidence>
<feature type="compositionally biased region" description="Basic and acidic residues" evidence="1">
    <location>
        <begin position="97"/>
        <end position="108"/>
    </location>
</feature>
<name>A0A5C6X225_9DELT</name>